<feature type="transmembrane region" description="Helical" evidence="2">
    <location>
        <begin position="93"/>
        <end position="112"/>
    </location>
</feature>
<protein>
    <submittedName>
        <fullName evidence="3">Uncharacterized protein</fullName>
    </submittedName>
</protein>
<evidence type="ECO:0000256" key="2">
    <source>
        <dbReference type="SAM" id="Phobius"/>
    </source>
</evidence>
<keyword evidence="2" id="KW-0812">Transmembrane</keyword>
<evidence type="ECO:0000313" key="4">
    <source>
        <dbReference type="Proteomes" id="UP000636479"/>
    </source>
</evidence>
<gene>
    <name evidence="3" type="ORF">MIND_00398500</name>
</gene>
<accession>A0A8H6WA06</accession>
<evidence type="ECO:0000313" key="3">
    <source>
        <dbReference type="EMBL" id="KAF7310247.1"/>
    </source>
</evidence>
<dbReference type="EMBL" id="JACAZF010000003">
    <property type="protein sequence ID" value="KAF7310247.1"/>
    <property type="molecule type" value="Genomic_DNA"/>
</dbReference>
<dbReference type="GeneID" id="59343328"/>
<organism evidence="3 4">
    <name type="scientific">Mycena indigotica</name>
    <dbReference type="NCBI Taxonomy" id="2126181"/>
    <lineage>
        <taxon>Eukaryota</taxon>
        <taxon>Fungi</taxon>
        <taxon>Dikarya</taxon>
        <taxon>Basidiomycota</taxon>
        <taxon>Agaricomycotina</taxon>
        <taxon>Agaricomycetes</taxon>
        <taxon>Agaricomycetidae</taxon>
        <taxon>Agaricales</taxon>
        <taxon>Marasmiineae</taxon>
        <taxon>Mycenaceae</taxon>
        <taxon>Mycena</taxon>
    </lineage>
</organism>
<proteinExistence type="predicted"/>
<feature type="region of interest" description="Disordered" evidence="1">
    <location>
        <begin position="370"/>
        <end position="401"/>
    </location>
</feature>
<evidence type="ECO:0000256" key="1">
    <source>
        <dbReference type="SAM" id="MobiDB-lite"/>
    </source>
</evidence>
<reference evidence="3" key="1">
    <citation type="submission" date="2020-05" db="EMBL/GenBank/DDBJ databases">
        <title>Mycena genomes resolve the evolution of fungal bioluminescence.</title>
        <authorList>
            <person name="Tsai I.J."/>
        </authorList>
    </citation>
    <scope>NUCLEOTIDE SEQUENCE</scope>
    <source>
        <strain evidence="3">171206Taipei</strain>
    </source>
</reference>
<keyword evidence="2" id="KW-1133">Transmembrane helix</keyword>
<dbReference type="Proteomes" id="UP000636479">
    <property type="component" value="Unassembled WGS sequence"/>
</dbReference>
<keyword evidence="4" id="KW-1185">Reference proteome</keyword>
<dbReference type="RefSeq" id="XP_037223697.1">
    <property type="nucleotide sequence ID" value="XM_037360812.1"/>
</dbReference>
<comment type="caution">
    <text evidence="3">The sequence shown here is derived from an EMBL/GenBank/DDBJ whole genome shotgun (WGS) entry which is preliminary data.</text>
</comment>
<feature type="region of interest" description="Disordered" evidence="1">
    <location>
        <begin position="1"/>
        <end position="21"/>
    </location>
</feature>
<name>A0A8H6WA06_9AGAR</name>
<keyword evidence="2" id="KW-0472">Membrane</keyword>
<dbReference type="AlphaFoldDB" id="A0A8H6WA06"/>
<feature type="transmembrane region" description="Helical" evidence="2">
    <location>
        <begin position="117"/>
        <end position="134"/>
    </location>
</feature>
<feature type="transmembrane region" description="Helical" evidence="2">
    <location>
        <begin position="140"/>
        <end position="161"/>
    </location>
</feature>
<sequence length="412" mass="44206">MSQLYVHAQRPRGTGGARSQRAGAMLVAPSTAAVGPGPTTHEARSQRARLDTVATRSQISAPSFLFSAAPAPSSFSASPSLPSFLSPAASPRLAGFTFLLLALLAGLSLLFVTDLTLFLLAFLAGFTLFLLALLPSLTSLVLTLLILSHLLTLLIILTRLARETPAELDRLLHERLRLPHRVAVVLELLLRDLRRDCLHDRVELGLRGVGVCGAFFGLAGLGITGLPGVGLPGRPAFLGAGPSSAGEEAASTSATAQTIYTEKACIEFAPLRPGLLQSSAMHRLGKEGRERTRRARRCRPWGLRPCRPRLWCLRRLSAPLLPSAPLASPAPAVSASPALPSPAFRARCICRWVGCHGQWSSSRRCDGTVQRRSRRGGFSGSDPGIHRLTKRPPVSTPSRRSRRNGNAIFIVY</sequence>